<protein>
    <submittedName>
        <fullName evidence="2">Uncharacterized protein</fullName>
    </submittedName>
</protein>
<dbReference type="AlphaFoldDB" id="A0A419RVI9"/>
<keyword evidence="3" id="KW-1185">Reference proteome</keyword>
<keyword evidence="1" id="KW-0732">Signal</keyword>
<dbReference type="OrthoDB" id="7582310at2"/>
<evidence type="ECO:0000313" key="3">
    <source>
        <dbReference type="Proteomes" id="UP000285232"/>
    </source>
</evidence>
<dbReference type="EMBL" id="RAHX01000001">
    <property type="protein sequence ID" value="RJY09788.1"/>
    <property type="molecule type" value="Genomic_DNA"/>
</dbReference>
<dbReference type="RefSeq" id="WP_120048798.1">
    <property type="nucleotide sequence ID" value="NZ_RAHX01000001.1"/>
</dbReference>
<organism evidence="2 3">
    <name type="scientific">Aurantiacibacter aquimixticola</name>
    <dbReference type="NCBI Taxonomy" id="1958945"/>
    <lineage>
        <taxon>Bacteria</taxon>
        <taxon>Pseudomonadati</taxon>
        <taxon>Pseudomonadota</taxon>
        <taxon>Alphaproteobacteria</taxon>
        <taxon>Sphingomonadales</taxon>
        <taxon>Erythrobacteraceae</taxon>
        <taxon>Aurantiacibacter</taxon>
    </lineage>
</organism>
<feature type="chain" id="PRO_5019116965" evidence="1">
    <location>
        <begin position="20"/>
        <end position="117"/>
    </location>
</feature>
<name>A0A419RVI9_9SPHN</name>
<dbReference type="Proteomes" id="UP000285232">
    <property type="component" value="Unassembled WGS sequence"/>
</dbReference>
<feature type="signal peptide" evidence="1">
    <location>
        <begin position="1"/>
        <end position="19"/>
    </location>
</feature>
<accession>A0A419RVI9</accession>
<sequence length="117" mass="12520">MIRILAPLAILAAPAVAIAQDAAPQMSLEQRMLARCAAAIAITAEGQANGNTEALAYPDMTERGREFFVRAGARLMDELQLDRDGVSALLSREAQALWDDGTIQKVMPVCVPLLPSD</sequence>
<proteinExistence type="predicted"/>
<evidence type="ECO:0000313" key="2">
    <source>
        <dbReference type="EMBL" id="RJY09788.1"/>
    </source>
</evidence>
<comment type="caution">
    <text evidence="2">The sequence shown here is derived from an EMBL/GenBank/DDBJ whole genome shotgun (WGS) entry which is preliminary data.</text>
</comment>
<reference evidence="2 3" key="1">
    <citation type="journal article" date="2017" name="Int. J. Syst. Evol. Microbiol.">
        <title>Erythrobacter aquimixticola sp. nov., isolated from the junction between the ocean and a freshwater spring.</title>
        <authorList>
            <person name="Park S."/>
            <person name="Jung Y.T."/>
            <person name="Choi S.J."/>
            <person name="Yoon J.H."/>
        </authorList>
    </citation>
    <scope>NUCLEOTIDE SEQUENCE [LARGE SCALE GENOMIC DNA]</scope>
    <source>
        <strain evidence="2 3">JSSK-14</strain>
    </source>
</reference>
<evidence type="ECO:0000256" key="1">
    <source>
        <dbReference type="SAM" id="SignalP"/>
    </source>
</evidence>
<gene>
    <name evidence="2" type="ORF">D6201_10875</name>
</gene>